<name>A0A4R0P590_9HYPH</name>
<dbReference type="Pfam" id="PF02625">
    <property type="entry name" value="XdhC_CoxI"/>
    <property type="match status" value="1"/>
</dbReference>
<organism evidence="3 4">
    <name type="scientific">Oricola cellulosilytica</name>
    <dbReference type="NCBI Taxonomy" id="1429082"/>
    <lineage>
        <taxon>Bacteria</taxon>
        <taxon>Pseudomonadati</taxon>
        <taxon>Pseudomonadota</taxon>
        <taxon>Alphaproteobacteria</taxon>
        <taxon>Hyphomicrobiales</taxon>
        <taxon>Ahrensiaceae</taxon>
        <taxon>Oricola</taxon>
    </lineage>
</organism>
<dbReference type="OrthoDB" id="5242066at2"/>
<keyword evidence="4" id="KW-1185">Reference proteome</keyword>
<dbReference type="PANTHER" id="PTHR30388:SF6">
    <property type="entry name" value="XANTHINE DEHYDROGENASE SUBUNIT A-RELATED"/>
    <property type="match status" value="1"/>
</dbReference>
<gene>
    <name evidence="3" type="ORF">E0D97_16000</name>
</gene>
<dbReference type="Gene3D" id="3.40.50.720">
    <property type="entry name" value="NAD(P)-binding Rossmann-like Domain"/>
    <property type="match status" value="1"/>
</dbReference>
<dbReference type="RefSeq" id="WP_131570812.1">
    <property type="nucleotide sequence ID" value="NZ_JAINFK010000007.1"/>
</dbReference>
<evidence type="ECO:0000313" key="3">
    <source>
        <dbReference type="EMBL" id="TCD11837.1"/>
    </source>
</evidence>
<dbReference type="PANTHER" id="PTHR30388">
    <property type="entry name" value="ALDEHYDE OXIDOREDUCTASE MOLYBDENUM COFACTOR ASSEMBLY PROTEIN"/>
    <property type="match status" value="1"/>
</dbReference>
<protein>
    <submittedName>
        <fullName evidence="3">XdhC /CoxI family-like protein</fullName>
    </submittedName>
</protein>
<evidence type="ECO:0000259" key="1">
    <source>
        <dbReference type="Pfam" id="PF02625"/>
    </source>
</evidence>
<reference evidence="3 4" key="1">
    <citation type="journal article" date="2015" name="Antonie Van Leeuwenhoek">
        <title>Oricola cellulosilytica gen. nov., sp. nov., a cellulose-degrading bacterium of the family Phyllobacteriaceae isolated from surface seashore water, and emended descriptions of Mesorhizobium loti and Phyllobacterium myrsinacearum.</title>
        <authorList>
            <person name="Hameed A."/>
            <person name="Shahina M."/>
            <person name="Lai W.A."/>
            <person name="Lin S.Y."/>
            <person name="Young L.S."/>
            <person name="Liu Y.C."/>
            <person name="Hsu Y.H."/>
            <person name="Young C.C."/>
        </authorList>
    </citation>
    <scope>NUCLEOTIDE SEQUENCE [LARGE SCALE GENOMIC DNA]</scope>
    <source>
        <strain evidence="3 4">KCTC 52183</strain>
    </source>
</reference>
<accession>A0A4R0P590</accession>
<dbReference type="InterPro" id="IPR003777">
    <property type="entry name" value="XdhC_CoxI"/>
</dbReference>
<comment type="caution">
    <text evidence="3">The sequence shown here is derived from an EMBL/GenBank/DDBJ whole genome shotgun (WGS) entry which is preliminary data.</text>
</comment>
<evidence type="ECO:0000259" key="2">
    <source>
        <dbReference type="Pfam" id="PF13478"/>
    </source>
</evidence>
<proteinExistence type="predicted"/>
<dbReference type="InterPro" id="IPR052698">
    <property type="entry name" value="MoCofactor_Util/Proc"/>
</dbReference>
<dbReference type="Proteomes" id="UP000291301">
    <property type="component" value="Unassembled WGS sequence"/>
</dbReference>
<dbReference type="AlphaFoldDB" id="A0A4R0P590"/>
<dbReference type="Pfam" id="PF13478">
    <property type="entry name" value="XdhC_C"/>
    <property type="match status" value="1"/>
</dbReference>
<dbReference type="InterPro" id="IPR027051">
    <property type="entry name" value="XdhC_Rossmann_dom"/>
</dbReference>
<evidence type="ECO:0000313" key="4">
    <source>
        <dbReference type="Proteomes" id="UP000291301"/>
    </source>
</evidence>
<feature type="domain" description="XdhC Rossmann" evidence="2">
    <location>
        <begin position="127"/>
        <end position="261"/>
    </location>
</feature>
<feature type="domain" description="XdhC- CoxI" evidence="1">
    <location>
        <begin position="16"/>
        <end position="80"/>
    </location>
</feature>
<sequence>MGQKSDILKQVADLTSAGESFALATVVRTVAATAAKAGAKAIIRADGTVLEGWIGGGCARGAVLKAARDAIADGQPRFVSVQPEDLLAEQGVLAGSEKEGVRFARNMCPSKGAMDVFIEPVLPAPGIVIMGASPVAIALAEFAPRFGFHVTVCAPEPEQAAFASADMRIDGYMLDTAQPREMNVVVSTQGRGDEAALRAALAVRSDYVSFVGSKAKAAALSDSFRERGVCKDRLAALVSPAGLDIGAITPEEIALSILAEIVQQRRRRQRKMAASAERAGR</sequence>
<dbReference type="EMBL" id="SJST01000008">
    <property type="protein sequence ID" value="TCD11837.1"/>
    <property type="molecule type" value="Genomic_DNA"/>
</dbReference>